<protein>
    <submittedName>
        <fullName evidence="6">2-(1,2-epoxy-1,2-dihydrophenyl)acetyl-CoA isomerase PaaG</fullName>
    </submittedName>
</protein>
<name>A0ABP8S090_9PSEU</name>
<dbReference type="Pfam" id="PF00378">
    <property type="entry name" value="ECH_1"/>
    <property type="match status" value="1"/>
</dbReference>
<dbReference type="PANTHER" id="PTHR43684:SF1">
    <property type="entry name" value="ENOYL-COA DELTA ISOMERASE 2"/>
    <property type="match status" value="1"/>
</dbReference>
<sequence>MSAEDTRDSSTQDGTGDIRDWPVRSAEGGLLVTQKGAAAAVVFNRPERLNALTLDDTHSLLTVLRELSADPTVRAVALTGAGRGFSAGADLEGAFTPDALAAMPAHLREITTPTLTLIREMPKPVVAAVNGVAAGIGCSFALACDLVVARRSARLTMAFSKIGLSLDGGSSATLVARAGFGTAAWMAMTGRPVSAEMALGRGLVDEVLESEEYDSGVSRLLSDLAAGPTRSFAATKRLLNASGYPRLREALEAEAEIVEDMFATNDFRGAIQAVVAGRPVSFQGD</sequence>
<dbReference type="GO" id="GO:0016853">
    <property type="term" value="F:isomerase activity"/>
    <property type="evidence" value="ECO:0007669"/>
    <property type="project" value="UniProtKB-KW"/>
</dbReference>
<comment type="similarity">
    <text evidence="2">Belongs to the enoyl-CoA hydratase/isomerase family.</text>
</comment>
<keyword evidence="7" id="KW-1185">Reference proteome</keyword>
<dbReference type="EMBL" id="BAABGT010000083">
    <property type="protein sequence ID" value="GAA4554439.1"/>
    <property type="molecule type" value="Genomic_DNA"/>
</dbReference>
<dbReference type="PANTHER" id="PTHR43684">
    <property type="match status" value="1"/>
</dbReference>
<dbReference type="InterPro" id="IPR001753">
    <property type="entry name" value="Enoyl-CoA_hydra/iso"/>
</dbReference>
<evidence type="ECO:0000256" key="4">
    <source>
        <dbReference type="ARBA" id="ARBA00023235"/>
    </source>
</evidence>
<dbReference type="Gene3D" id="3.90.226.10">
    <property type="entry name" value="2-enoyl-CoA Hydratase, Chain A, domain 1"/>
    <property type="match status" value="1"/>
</dbReference>
<evidence type="ECO:0000256" key="1">
    <source>
        <dbReference type="ARBA" id="ARBA00004275"/>
    </source>
</evidence>
<dbReference type="Gene3D" id="1.10.12.10">
    <property type="entry name" value="Lyase 2-enoyl-coa Hydratase, Chain A, domain 2"/>
    <property type="match status" value="1"/>
</dbReference>
<dbReference type="InterPro" id="IPR051053">
    <property type="entry name" value="ECH/Chromodomain_protein"/>
</dbReference>
<feature type="region of interest" description="Disordered" evidence="5">
    <location>
        <begin position="1"/>
        <end position="22"/>
    </location>
</feature>
<evidence type="ECO:0000256" key="2">
    <source>
        <dbReference type="ARBA" id="ARBA00005254"/>
    </source>
</evidence>
<keyword evidence="4 6" id="KW-0413">Isomerase</keyword>
<accession>A0ABP8S090</accession>
<proteinExistence type="inferred from homology"/>
<evidence type="ECO:0000256" key="3">
    <source>
        <dbReference type="ARBA" id="ARBA00023140"/>
    </source>
</evidence>
<dbReference type="CDD" id="cd06558">
    <property type="entry name" value="crotonase-like"/>
    <property type="match status" value="1"/>
</dbReference>
<gene>
    <name evidence="6" type="primary">paaG_3</name>
    <name evidence="6" type="ORF">GCM10023175_52360</name>
</gene>
<dbReference type="InterPro" id="IPR014748">
    <property type="entry name" value="Enoyl-CoA_hydra_C"/>
</dbReference>
<keyword evidence="3" id="KW-0576">Peroxisome</keyword>
<evidence type="ECO:0000313" key="7">
    <source>
        <dbReference type="Proteomes" id="UP001501598"/>
    </source>
</evidence>
<reference evidence="7" key="1">
    <citation type="journal article" date="2019" name="Int. J. Syst. Evol. Microbiol.">
        <title>The Global Catalogue of Microorganisms (GCM) 10K type strain sequencing project: providing services to taxonomists for standard genome sequencing and annotation.</title>
        <authorList>
            <consortium name="The Broad Institute Genomics Platform"/>
            <consortium name="The Broad Institute Genome Sequencing Center for Infectious Disease"/>
            <person name="Wu L."/>
            <person name="Ma J."/>
        </authorList>
    </citation>
    <scope>NUCLEOTIDE SEQUENCE [LARGE SCALE GENOMIC DNA]</scope>
    <source>
        <strain evidence="7">JCM 17906</strain>
    </source>
</reference>
<evidence type="ECO:0000313" key="6">
    <source>
        <dbReference type="EMBL" id="GAA4554439.1"/>
    </source>
</evidence>
<dbReference type="SUPFAM" id="SSF52096">
    <property type="entry name" value="ClpP/crotonase"/>
    <property type="match status" value="1"/>
</dbReference>
<dbReference type="RefSeq" id="WP_345424058.1">
    <property type="nucleotide sequence ID" value="NZ_BAABGT010000083.1"/>
</dbReference>
<evidence type="ECO:0000256" key="5">
    <source>
        <dbReference type="SAM" id="MobiDB-lite"/>
    </source>
</evidence>
<dbReference type="Proteomes" id="UP001501598">
    <property type="component" value="Unassembled WGS sequence"/>
</dbReference>
<comment type="caution">
    <text evidence="6">The sequence shown here is derived from an EMBL/GenBank/DDBJ whole genome shotgun (WGS) entry which is preliminary data.</text>
</comment>
<comment type="subcellular location">
    <subcellularLocation>
        <location evidence="1">Peroxisome</location>
    </subcellularLocation>
</comment>
<dbReference type="InterPro" id="IPR029045">
    <property type="entry name" value="ClpP/crotonase-like_dom_sf"/>
</dbReference>
<organism evidence="6 7">
    <name type="scientific">Pseudonocardia xishanensis</name>
    <dbReference type="NCBI Taxonomy" id="630995"/>
    <lineage>
        <taxon>Bacteria</taxon>
        <taxon>Bacillati</taxon>
        <taxon>Actinomycetota</taxon>
        <taxon>Actinomycetes</taxon>
        <taxon>Pseudonocardiales</taxon>
        <taxon>Pseudonocardiaceae</taxon>
        <taxon>Pseudonocardia</taxon>
    </lineage>
</organism>